<sequence>MSNFSESRWRNVRTTRNIIIRLPILRCKPLQPKGIVPVLVLLRMTDSDSDIHSRRPLFWVPVDGRSFGTPPGPRLPLWRTVNWRRASKTELHGVIQLLGSAGNHRCNVSCPPQQRCTASCETFSDKSWERWRKHTYIFMGLSRAVYSRSHDLASEMP</sequence>
<dbReference type="EMBL" id="KN838736">
    <property type="protein sequence ID" value="KIJ95967.1"/>
    <property type="molecule type" value="Genomic_DNA"/>
</dbReference>
<gene>
    <name evidence="1" type="ORF">K443DRAFT_311096</name>
</gene>
<protein>
    <submittedName>
        <fullName evidence="1">Uncharacterized protein</fullName>
    </submittedName>
</protein>
<dbReference type="HOGENOM" id="CLU_1678188_0_0_1"/>
<evidence type="ECO:0000313" key="2">
    <source>
        <dbReference type="Proteomes" id="UP000054477"/>
    </source>
</evidence>
<proteinExistence type="predicted"/>
<organism evidence="1 2">
    <name type="scientific">Laccaria amethystina LaAM-08-1</name>
    <dbReference type="NCBI Taxonomy" id="1095629"/>
    <lineage>
        <taxon>Eukaryota</taxon>
        <taxon>Fungi</taxon>
        <taxon>Dikarya</taxon>
        <taxon>Basidiomycota</taxon>
        <taxon>Agaricomycotina</taxon>
        <taxon>Agaricomycetes</taxon>
        <taxon>Agaricomycetidae</taxon>
        <taxon>Agaricales</taxon>
        <taxon>Agaricineae</taxon>
        <taxon>Hydnangiaceae</taxon>
        <taxon>Laccaria</taxon>
    </lineage>
</organism>
<dbReference type="Proteomes" id="UP000054477">
    <property type="component" value="Unassembled WGS sequence"/>
</dbReference>
<evidence type="ECO:0000313" key="1">
    <source>
        <dbReference type="EMBL" id="KIJ95967.1"/>
    </source>
</evidence>
<name>A0A0C9XII2_9AGAR</name>
<reference evidence="2" key="2">
    <citation type="submission" date="2015-01" db="EMBL/GenBank/DDBJ databases">
        <title>Evolutionary Origins and Diversification of the Mycorrhizal Mutualists.</title>
        <authorList>
            <consortium name="DOE Joint Genome Institute"/>
            <consortium name="Mycorrhizal Genomics Consortium"/>
            <person name="Kohler A."/>
            <person name="Kuo A."/>
            <person name="Nagy L.G."/>
            <person name="Floudas D."/>
            <person name="Copeland A."/>
            <person name="Barry K.W."/>
            <person name="Cichocki N."/>
            <person name="Veneault-Fourrey C."/>
            <person name="LaButti K."/>
            <person name="Lindquist E.A."/>
            <person name="Lipzen A."/>
            <person name="Lundell T."/>
            <person name="Morin E."/>
            <person name="Murat C."/>
            <person name="Riley R."/>
            <person name="Ohm R."/>
            <person name="Sun H."/>
            <person name="Tunlid A."/>
            <person name="Henrissat B."/>
            <person name="Grigoriev I.V."/>
            <person name="Hibbett D.S."/>
            <person name="Martin F."/>
        </authorList>
    </citation>
    <scope>NUCLEOTIDE SEQUENCE [LARGE SCALE GENOMIC DNA]</scope>
    <source>
        <strain evidence="2">LaAM-08-1</strain>
    </source>
</reference>
<keyword evidence="2" id="KW-1185">Reference proteome</keyword>
<accession>A0A0C9XII2</accession>
<dbReference type="AlphaFoldDB" id="A0A0C9XII2"/>
<reference evidence="1 2" key="1">
    <citation type="submission" date="2014-04" db="EMBL/GenBank/DDBJ databases">
        <authorList>
            <consortium name="DOE Joint Genome Institute"/>
            <person name="Kuo A."/>
            <person name="Kohler A."/>
            <person name="Nagy L.G."/>
            <person name="Floudas D."/>
            <person name="Copeland A."/>
            <person name="Barry K.W."/>
            <person name="Cichocki N."/>
            <person name="Veneault-Fourrey C."/>
            <person name="LaButti K."/>
            <person name="Lindquist E.A."/>
            <person name="Lipzen A."/>
            <person name="Lundell T."/>
            <person name="Morin E."/>
            <person name="Murat C."/>
            <person name="Sun H."/>
            <person name="Tunlid A."/>
            <person name="Henrissat B."/>
            <person name="Grigoriev I.V."/>
            <person name="Hibbett D.S."/>
            <person name="Martin F."/>
            <person name="Nordberg H.P."/>
            <person name="Cantor M.N."/>
            <person name="Hua S.X."/>
        </authorList>
    </citation>
    <scope>NUCLEOTIDE SEQUENCE [LARGE SCALE GENOMIC DNA]</scope>
    <source>
        <strain evidence="1 2">LaAM-08-1</strain>
    </source>
</reference>